<dbReference type="InterPro" id="IPR039425">
    <property type="entry name" value="RNA_pol_sigma-70-like"/>
</dbReference>
<dbReference type="SUPFAM" id="SSF88659">
    <property type="entry name" value="Sigma3 and sigma4 domains of RNA polymerase sigma factors"/>
    <property type="match status" value="1"/>
</dbReference>
<dbReference type="STRING" id="228405.HNE_1698"/>
<feature type="domain" description="RNA polymerase sigma factor 70 region 4 type 2" evidence="7">
    <location>
        <begin position="216"/>
        <end position="268"/>
    </location>
</feature>
<evidence type="ECO:0000256" key="1">
    <source>
        <dbReference type="ARBA" id="ARBA00010641"/>
    </source>
</evidence>
<evidence type="ECO:0000256" key="2">
    <source>
        <dbReference type="ARBA" id="ARBA00023015"/>
    </source>
</evidence>
<protein>
    <submittedName>
        <fullName evidence="8">Sigma-70 region 2</fullName>
    </submittedName>
</protein>
<keyword evidence="9" id="KW-1185">Reference proteome</keyword>
<evidence type="ECO:0000256" key="5">
    <source>
        <dbReference type="ARBA" id="ARBA00023163"/>
    </source>
</evidence>
<evidence type="ECO:0000259" key="6">
    <source>
        <dbReference type="Pfam" id="PF04542"/>
    </source>
</evidence>
<dbReference type="GO" id="GO:0006352">
    <property type="term" value="P:DNA-templated transcription initiation"/>
    <property type="evidence" value="ECO:0007669"/>
    <property type="project" value="InterPro"/>
</dbReference>
<dbReference type="CDD" id="cd06171">
    <property type="entry name" value="Sigma70_r4"/>
    <property type="match status" value="1"/>
</dbReference>
<dbReference type="PANTHER" id="PTHR43133">
    <property type="entry name" value="RNA POLYMERASE ECF-TYPE SIGMA FACTO"/>
    <property type="match status" value="1"/>
</dbReference>
<keyword evidence="2" id="KW-0805">Transcription regulation</keyword>
<keyword evidence="5" id="KW-0804">Transcription</keyword>
<dbReference type="KEGG" id="hne:HNE_1698"/>
<reference evidence="8 9" key="1">
    <citation type="journal article" date="2006" name="J. Bacteriol.">
        <title>Comparative genomic evidence for a close relationship between the dimorphic prosthecate bacteria Hyphomonas neptunium and Caulobacter crescentus.</title>
        <authorList>
            <person name="Badger J.H."/>
            <person name="Hoover T.R."/>
            <person name="Brun Y.V."/>
            <person name="Weiner R.M."/>
            <person name="Laub M.T."/>
            <person name="Alexandre G."/>
            <person name="Mrazek J."/>
            <person name="Ren Q."/>
            <person name="Paulsen I.T."/>
            <person name="Nelson K.E."/>
            <person name="Khouri H.M."/>
            <person name="Radune D."/>
            <person name="Sosa J."/>
            <person name="Dodson R.J."/>
            <person name="Sullivan S.A."/>
            <person name="Rosovitz M.J."/>
            <person name="Madupu R."/>
            <person name="Brinkac L.M."/>
            <person name="Durkin A.S."/>
            <person name="Daugherty S.C."/>
            <person name="Kothari S.P."/>
            <person name="Giglio M.G."/>
            <person name="Zhou L."/>
            <person name="Haft D.H."/>
            <person name="Selengut J.D."/>
            <person name="Davidsen T.M."/>
            <person name="Yang Q."/>
            <person name="Zafar N."/>
            <person name="Ward N.L."/>
        </authorList>
    </citation>
    <scope>NUCLEOTIDE SEQUENCE [LARGE SCALE GENOMIC DNA]</scope>
    <source>
        <strain evidence="8 9">ATCC 15444</strain>
    </source>
</reference>
<dbReference type="NCBIfam" id="TIGR02937">
    <property type="entry name" value="sigma70-ECF"/>
    <property type="match status" value="1"/>
</dbReference>
<dbReference type="PANTHER" id="PTHR43133:SF58">
    <property type="entry name" value="ECF RNA POLYMERASE SIGMA FACTOR SIGD"/>
    <property type="match status" value="1"/>
</dbReference>
<dbReference type="InterPro" id="IPR036388">
    <property type="entry name" value="WH-like_DNA-bd_sf"/>
</dbReference>
<dbReference type="InterPro" id="IPR013324">
    <property type="entry name" value="RNA_pol_sigma_r3/r4-like"/>
</dbReference>
<keyword evidence="3" id="KW-0731">Sigma factor</keyword>
<proteinExistence type="inferred from homology"/>
<feature type="domain" description="RNA polymerase sigma-70 region 2" evidence="6">
    <location>
        <begin position="136"/>
        <end position="188"/>
    </location>
</feature>
<dbReference type="Pfam" id="PF08281">
    <property type="entry name" value="Sigma70_r4_2"/>
    <property type="match status" value="1"/>
</dbReference>
<evidence type="ECO:0000259" key="7">
    <source>
        <dbReference type="Pfam" id="PF08281"/>
    </source>
</evidence>
<dbReference type="EMBL" id="CP000158">
    <property type="protein sequence ID" value="ABI75781.1"/>
    <property type="molecule type" value="Genomic_DNA"/>
</dbReference>
<comment type="similarity">
    <text evidence="1">Belongs to the sigma-70 factor family. ECF subfamily.</text>
</comment>
<dbReference type="GO" id="GO:0003677">
    <property type="term" value="F:DNA binding"/>
    <property type="evidence" value="ECO:0007669"/>
    <property type="project" value="UniProtKB-KW"/>
</dbReference>
<evidence type="ECO:0000256" key="3">
    <source>
        <dbReference type="ARBA" id="ARBA00023082"/>
    </source>
</evidence>
<dbReference type="Gene3D" id="1.10.1740.10">
    <property type="match status" value="1"/>
</dbReference>
<dbReference type="eggNOG" id="COG1595">
    <property type="taxonomic scope" value="Bacteria"/>
</dbReference>
<dbReference type="GO" id="GO:0016987">
    <property type="term" value="F:sigma factor activity"/>
    <property type="evidence" value="ECO:0007669"/>
    <property type="project" value="UniProtKB-KW"/>
</dbReference>
<dbReference type="AlphaFoldDB" id="Q0C1I9"/>
<dbReference type="NCBIfam" id="NF009191">
    <property type="entry name" value="PRK12539.1"/>
    <property type="match status" value="1"/>
</dbReference>
<dbReference type="Gene3D" id="1.10.10.10">
    <property type="entry name" value="Winged helix-like DNA-binding domain superfamily/Winged helix DNA-binding domain"/>
    <property type="match status" value="1"/>
</dbReference>
<dbReference type="InterPro" id="IPR013325">
    <property type="entry name" value="RNA_pol_sigma_r2"/>
</dbReference>
<dbReference type="InterPro" id="IPR013249">
    <property type="entry name" value="RNA_pol_sigma70_r4_t2"/>
</dbReference>
<evidence type="ECO:0000256" key="4">
    <source>
        <dbReference type="ARBA" id="ARBA00023125"/>
    </source>
</evidence>
<accession>Q0C1I9</accession>
<dbReference type="InterPro" id="IPR007627">
    <property type="entry name" value="RNA_pol_sigma70_r2"/>
</dbReference>
<evidence type="ECO:0000313" key="8">
    <source>
        <dbReference type="EMBL" id="ABI75781.1"/>
    </source>
</evidence>
<name>Q0C1I9_HYPNA</name>
<dbReference type="HOGENOM" id="CLU_1000300_0_0_5"/>
<keyword evidence="4" id="KW-0238">DNA-binding</keyword>
<dbReference type="InterPro" id="IPR014284">
    <property type="entry name" value="RNA_pol_sigma-70_dom"/>
</dbReference>
<dbReference type="Pfam" id="PF04542">
    <property type="entry name" value="Sigma70_r2"/>
    <property type="match status" value="1"/>
</dbReference>
<gene>
    <name evidence="8" type="ordered locus">HNE_1698</name>
</gene>
<dbReference type="SUPFAM" id="SSF88946">
    <property type="entry name" value="Sigma2 domain of RNA polymerase sigma factors"/>
    <property type="match status" value="1"/>
</dbReference>
<dbReference type="Proteomes" id="UP000001959">
    <property type="component" value="Chromosome"/>
</dbReference>
<sequence>MIMASSGTGTFGFANPRQRFCAWPVTFCFETRRNLQGRWSGEGLVTAIMLFVQEGGSFDVHLSLRETRPKCRPVPVATISTAIRSENQRIEACGRMNRYEPELHALMMKSLAGEEFSYNALLTKLSSLFRSFFRHKLFGHDEAAVEDLVQQTLLAIHLNRHRYDPGRPFTAWVYAIARYKMMDHFRRQPAGRVFVPVDDVEGLFSAETADHSDSSRDIETLLTQLPEKQGGAIRLVKLEQLSVQEASERMGISEADIKVSIHRGLKKLMSLVSKEKLP</sequence>
<organism evidence="8 9">
    <name type="scientific">Hyphomonas neptunium (strain ATCC 15444)</name>
    <dbReference type="NCBI Taxonomy" id="228405"/>
    <lineage>
        <taxon>Bacteria</taxon>
        <taxon>Pseudomonadati</taxon>
        <taxon>Pseudomonadota</taxon>
        <taxon>Alphaproteobacteria</taxon>
        <taxon>Hyphomonadales</taxon>
        <taxon>Hyphomonadaceae</taxon>
        <taxon>Hyphomonas</taxon>
    </lineage>
</organism>
<evidence type="ECO:0000313" key="9">
    <source>
        <dbReference type="Proteomes" id="UP000001959"/>
    </source>
</evidence>